<proteinExistence type="predicted"/>
<evidence type="ECO:0000313" key="2">
    <source>
        <dbReference type="Proteomes" id="UP001500751"/>
    </source>
</evidence>
<accession>A0ABP5H5C3</accession>
<protein>
    <recommendedName>
        <fullName evidence="3">Ferredoxin</fullName>
    </recommendedName>
</protein>
<organism evidence="1 2">
    <name type="scientific">Catenulispora yoronensis</name>
    <dbReference type="NCBI Taxonomy" id="450799"/>
    <lineage>
        <taxon>Bacteria</taxon>
        <taxon>Bacillati</taxon>
        <taxon>Actinomycetota</taxon>
        <taxon>Actinomycetes</taxon>
        <taxon>Catenulisporales</taxon>
        <taxon>Catenulisporaceae</taxon>
        <taxon>Catenulispora</taxon>
    </lineage>
</organism>
<sequence>MITYWNPLPTAQRLVAADVYPTFTGNWAERKSRNVPGPFYAAETDTLQATRGDAPDHIAYDNDLGGGFGWEFVYRQPVNEAETGNLVSAARVDGYCGYGWDGDDHWTVEAVRDWWGERGGLREWAVELAGEWAGNTHPLYHGHYHDGARGLRDFVAYLDDGLEQYLRGYMFWLAEGREPRAGDSAPDL</sequence>
<dbReference type="Proteomes" id="UP001500751">
    <property type="component" value="Unassembled WGS sequence"/>
</dbReference>
<name>A0ABP5H5C3_9ACTN</name>
<gene>
    <name evidence="1" type="ORF">GCM10009839_85960</name>
</gene>
<keyword evidence="2" id="KW-1185">Reference proteome</keyword>
<comment type="caution">
    <text evidence="1">The sequence shown here is derived from an EMBL/GenBank/DDBJ whole genome shotgun (WGS) entry which is preliminary data.</text>
</comment>
<dbReference type="RefSeq" id="WP_344671520.1">
    <property type="nucleotide sequence ID" value="NZ_BAAAQN010000084.1"/>
</dbReference>
<evidence type="ECO:0000313" key="1">
    <source>
        <dbReference type="EMBL" id="GAA2061706.1"/>
    </source>
</evidence>
<evidence type="ECO:0008006" key="3">
    <source>
        <dbReference type="Google" id="ProtNLM"/>
    </source>
</evidence>
<reference evidence="2" key="1">
    <citation type="journal article" date="2019" name="Int. J. Syst. Evol. Microbiol.">
        <title>The Global Catalogue of Microorganisms (GCM) 10K type strain sequencing project: providing services to taxonomists for standard genome sequencing and annotation.</title>
        <authorList>
            <consortium name="The Broad Institute Genomics Platform"/>
            <consortium name="The Broad Institute Genome Sequencing Center for Infectious Disease"/>
            <person name="Wu L."/>
            <person name="Ma J."/>
        </authorList>
    </citation>
    <scope>NUCLEOTIDE SEQUENCE [LARGE SCALE GENOMIC DNA]</scope>
    <source>
        <strain evidence="2">JCM 16014</strain>
    </source>
</reference>
<dbReference type="EMBL" id="BAAAQN010000084">
    <property type="protein sequence ID" value="GAA2061706.1"/>
    <property type="molecule type" value="Genomic_DNA"/>
</dbReference>